<gene>
    <name evidence="1" type="ORF">SAMN05421791_10185</name>
</gene>
<protein>
    <submittedName>
        <fullName evidence="1">Uncharacterized protein</fullName>
    </submittedName>
</protein>
<accession>A0A1G7P0Y4</accession>
<dbReference type="EMBL" id="FNCK01000001">
    <property type="protein sequence ID" value="SDF79978.1"/>
    <property type="molecule type" value="Genomic_DNA"/>
</dbReference>
<organism evidence="1 2">
    <name type="scientific">Facklamia miroungae</name>
    <dbReference type="NCBI Taxonomy" id="120956"/>
    <lineage>
        <taxon>Bacteria</taxon>
        <taxon>Bacillati</taxon>
        <taxon>Bacillota</taxon>
        <taxon>Bacilli</taxon>
        <taxon>Lactobacillales</taxon>
        <taxon>Aerococcaceae</taxon>
        <taxon>Facklamia</taxon>
    </lineage>
</organism>
<dbReference type="AlphaFoldDB" id="A0A1G7P0Y4"/>
<dbReference type="RefSeq" id="WP_168427120.1">
    <property type="nucleotide sequence ID" value="NZ_FNCK01000001.1"/>
</dbReference>
<proteinExistence type="predicted"/>
<evidence type="ECO:0000313" key="2">
    <source>
        <dbReference type="Proteomes" id="UP000199708"/>
    </source>
</evidence>
<sequence length="53" mass="6348">MVNMFVNLIRHSDRTGWTIKRVPELWREDVRKKCIEEGLIEPDPSPEEENEKP</sequence>
<keyword evidence="2" id="KW-1185">Reference proteome</keyword>
<evidence type="ECO:0000313" key="1">
    <source>
        <dbReference type="EMBL" id="SDF79978.1"/>
    </source>
</evidence>
<dbReference type="Proteomes" id="UP000199708">
    <property type="component" value="Unassembled WGS sequence"/>
</dbReference>
<reference evidence="1 2" key="1">
    <citation type="submission" date="2016-10" db="EMBL/GenBank/DDBJ databases">
        <authorList>
            <person name="de Groot N.N."/>
        </authorList>
    </citation>
    <scope>NUCLEOTIDE SEQUENCE [LARGE SCALE GENOMIC DNA]</scope>
    <source>
        <strain evidence="1 2">ATCC BAA-466</strain>
    </source>
</reference>
<name>A0A1G7P0Y4_9LACT</name>
<dbReference type="STRING" id="120956.SAMN05421791_10185"/>